<feature type="compositionally biased region" description="Polar residues" evidence="7">
    <location>
        <begin position="150"/>
        <end position="166"/>
    </location>
</feature>
<dbReference type="CDD" id="cd00067">
    <property type="entry name" value="GAL4"/>
    <property type="match status" value="1"/>
</dbReference>
<evidence type="ECO:0000256" key="6">
    <source>
        <dbReference type="ARBA" id="ARBA00023242"/>
    </source>
</evidence>
<evidence type="ECO:0000259" key="8">
    <source>
        <dbReference type="Pfam" id="PF00172"/>
    </source>
</evidence>
<protein>
    <submittedName>
        <fullName evidence="9">Fungal-specific transcription factor domain-containing protein</fullName>
    </submittedName>
</protein>
<dbReference type="GO" id="GO:0008270">
    <property type="term" value="F:zinc ion binding"/>
    <property type="evidence" value="ECO:0007669"/>
    <property type="project" value="InterPro"/>
</dbReference>
<dbReference type="GO" id="GO:0045944">
    <property type="term" value="P:positive regulation of transcription by RNA polymerase II"/>
    <property type="evidence" value="ECO:0007669"/>
    <property type="project" value="TreeGrafter"/>
</dbReference>
<feature type="domain" description="Zn(2)-C6 fungal-type" evidence="8">
    <location>
        <begin position="10"/>
        <end position="34"/>
    </location>
</feature>
<dbReference type="GO" id="GO:0005634">
    <property type="term" value="C:nucleus"/>
    <property type="evidence" value="ECO:0007669"/>
    <property type="project" value="UniProtKB-SubCell"/>
</dbReference>
<evidence type="ECO:0000256" key="5">
    <source>
        <dbReference type="ARBA" id="ARBA00023163"/>
    </source>
</evidence>
<dbReference type="SUPFAM" id="SSF57701">
    <property type="entry name" value="Zn2/Cys6 DNA-binding domain"/>
    <property type="match status" value="1"/>
</dbReference>
<dbReference type="InterPro" id="IPR021858">
    <property type="entry name" value="Fun_TF"/>
</dbReference>
<keyword evidence="4" id="KW-0238">DNA-binding</keyword>
<dbReference type="InterPro" id="IPR036864">
    <property type="entry name" value="Zn2-C6_fun-type_DNA-bd_sf"/>
</dbReference>
<feature type="region of interest" description="Disordered" evidence="7">
    <location>
        <begin position="137"/>
        <end position="166"/>
    </location>
</feature>
<evidence type="ECO:0000256" key="1">
    <source>
        <dbReference type="ARBA" id="ARBA00004123"/>
    </source>
</evidence>
<proteinExistence type="predicted"/>
<keyword evidence="10" id="KW-1185">Reference proteome</keyword>
<organism evidence="9 10">
    <name type="scientific">Podospora fimiseda</name>
    <dbReference type="NCBI Taxonomy" id="252190"/>
    <lineage>
        <taxon>Eukaryota</taxon>
        <taxon>Fungi</taxon>
        <taxon>Dikarya</taxon>
        <taxon>Ascomycota</taxon>
        <taxon>Pezizomycotina</taxon>
        <taxon>Sordariomycetes</taxon>
        <taxon>Sordariomycetidae</taxon>
        <taxon>Sordariales</taxon>
        <taxon>Podosporaceae</taxon>
        <taxon>Podospora</taxon>
    </lineage>
</organism>
<name>A0AAN7BRL6_9PEZI</name>
<keyword evidence="3" id="KW-0805">Transcription regulation</keyword>
<dbReference type="GO" id="GO:0000981">
    <property type="term" value="F:DNA-binding transcription factor activity, RNA polymerase II-specific"/>
    <property type="evidence" value="ECO:0007669"/>
    <property type="project" value="InterPro"/>
</dbReference>
<evidence type="ECO:0000313" key="10">
    <source>
        <dbReference type="Proteomes" id="UP001301958"/>
    </source>
</evidence>
<reference evidence="9" key="1">
    <citation type="journal article" date="2023" name="Mol. Phylogenet. Evol.">
        <title>Genome-scale phylogeny and comparative genomics of the fungal order Sordariales.</title>
        <authorList>
            <person name="Hensen N."/>
            <person name="Bonometti L."/>
            <person name="Westerberg I."/>
            <person name="Brannstrom I.O."/>
            <person name="Guillou S."/>
            <person name="Cros-Aarteil S."/>
            <person name="Calhoun S."/>
            <person name="Haridas S."/>
            <person name="Kuo A."/>
            <person name="Mondo S."/>
            <person name="Pangilinan J."/>
            <person name="Riley R."/>
            <person name="LaButti K."/>
            <person name="Andreopoulos B."/>
            <person name="Lipzen A."/>
            <person name="Chen C."/>
            <person name="Yan M."/>
            <person name="Daum C."/>
            <person name="Ng V."/>
            <person name="Clum A."/>
            <person name="Steindorff A."/>
            <person name="Ohm R.A."/>
            <person name="Martin F."/>
            <person name="Silar P."/>
            <person name="Natvig D.O."/>
            <person name="Lalanne C."/>
            <person name="Gautier V."/>
            <person name="Ament-Velasquez S.L."/>
            <person name="Kruys A."/>
            <person name="Hutchinson M.I."/>
            <person name="Powell A.J."/>
            <person name="Barry K."/>
            <person name="Miller A.N."/>
            <person name="Grigoriev I.V."/>
            <person name="Debuchy R."/>
            <person name="Gladieux P."/>
            <person name="Hiltunen Thoren M."/>
            <person name="Johannesson H."/>
        </authorList>
    </citation>
    <scope>NUCLEOTIDE SEQUENCE</scope>
    <source>
        <strain evidence="9">CBS 990.96</strain>
    </source>
</reference>
<dbReference type="Proteomes" id="UP001301958">
    <property type="component" value="Unassembled WGS sequence"/>
</dbReference>
<evidence type="ECO:0000256" key="3">
    <source>
        <dbReference type="ARBA" id="ARBA00023015"/>
    </source>
</evidence>
<dbReference type="CDD" id="cd12148">
    <property type="entry name" value="fungal_TF_MHR"/>
    <property type="match status" value="1"/>
</dbReference>
<dbReference type="InterPro" id="IPR001138">
    <property type="entry name" value="Zn2Cys6_DnaBD"/>
</dbReference>
<dbReference type="Pfam" id="PF00172">
    <property type="entry name" value="Zn_clus"/>
    <property type="match status" value="1"/>
</dbReference>
<keyword evidence="6" id="KW-0539">Nucleus</keyword>
<dbReference type="Gene3D" id="4.10.240.10">
    <property type="entry name" value="Zn(2)-C6 fungal-type DNA-binding domain"/>
    <property type="match status" value="1"/>
</dbReference>
<evidence type="ECO:0000256" key="4">
    <source>
        <dbReference type="ARBA" id="ARBA00023125"/>
    </source>
</evidence>
<dbReference type="Pfam" id="PF11951">
    <property type="entry name" value="Fungal_trans_2"/>
    <property type="match status" value="1"/>
</dbReference>
<dbReference type="PANTHER" id="PTHR37534:SF15">
    <property type="entry name" value="ZN(II)2CYS6 TRANSCRIPTION FACTOR (EUROFUNG)"/>
    <property type="match status" value="1"/>
</dbReference>
<dbReference type="EMBL" id="MU865320">
    <property type="protein sequence ID" value="KAK4228309.1"/>
    <property type="molecule type" value="Genomic_DNA"/>
</dbReference>
<dbReference type="AlphaFoldDB" id="A0AAN7BRL6"/>
<dbReference type="PANTHER" id="PTHR37534">
    <property type="entry name" value="TRANSCRIPTIONAL ACTIVATOR PROTEIN UGA3"/>
    <property type="match status" value="1"/>
</dbReference>
<dbReference type="GO" id="GO:0000976">
    <property type="term" value="F:transcription cis-regulatory region binding"/>
    <property type="evidence" value="ECO:0007669"/>
    <property type="project" value="TreeGrafter"/>
</dbReference>
<gene>
    <name evidence="9" type="ORF">QBC38DRAFT_454389</name>
</gene>
<evidence type="ECO:0000256" key="7">
    <source>
        <dbReference type="SAM" id="MobiDB-lite"/>
    </source>
</evidence>
<keyword evidence="5" id="KW-0804">Transcription</keyword>
<reference evidence="9" key="2">
    <citation type="submission" date="2023-05" db="EMBL/GenBank/DDBJ databases">
        <authorList>
            <consortium name="Lawrence Berkeley National Laboratory"/>
            <person name="Steindorff A."/>
            <person name="Hensen N."/>
            <person name="Bonometti L."/>
            <person name="Westerberg I."/>
            <person name="Brannstrom I.O."/>
            <person name="Guillou S."/>
            <person name="Cros-Aarteil S."/>
            <person name="Calhoun S."/>
            <person name="Haridas S."/>
            <person name="Kuo A."/>
            <person name="Mondo S."/>
            <person name="Pangilinan J."/>
            <person name="Riley R."/>
            <person name="Labutti K."/>
            <person name="Andreopoulos B."/>
            <person name="Lipzen A."/>
            <person name="Chen C."/>
            <person name="Yanf M."/>
            <person name="Daum C."/>
            <person name="Ng V."/>
            <person name="Clum A."/>
            <person name="Ohm R."/>
            <person name="Martin F."/>
            <person name="Silar P."/>
            <person name="Natvig D."/>
            <person name="Lalanne C."/>
            <person name="Gautier V."/>
            <person name="Ament-Velasquez S.L."/>
            <person name="Kruys A."/>
            <person name="Hutchinson M.I."/>
            <person name="Powell A.J."/>
            <person name="Barry K."/>
            <person name="Miller A.N."/>
            <person name="Grigoriev I.V."/>
            <person name="Debuchy R."/>
            <person name="Gladieux P."/>
            <person name="Thoren M.H."/>
            <person name="Johannesson H."/>
        </authorList>
    </citation>
    <scope>NUCLEOTIDE SEQUENCE</scope>
    <source>
        <strain evidence="9">CBS 990.96</strain>
    </source>
</reference>
<comment type="subcellular location">
    <subcellularLocation>
        <location evidence="1">Nucleus</location>
    </subcellularLocation>
</comment>
<evidence type="ECO:0000313" key="9">
    <source>
        <dbReference type="EMBL" id="KAK4228309.1"/>
    </source>
</evidence>
<comment type="caution">
    <text evidence="9">The sequence shown here is derived from an EMBL/GenBank/DDBJ whole genome shotgun (WGS) entry which is preliminary data.</text>
</comment>
<accession>A0AAN7BRL6</accession>
<evidence type="ECO:0000256" key="2">
    <source>
        <dbReference type="ARBA" id="ARBA00022833"/>
    </source>
</evidence>
<sequence length="595" mass="66566">MKQGKGLWTKKKCDENRPKCSRCDENGVECVYAAVKPRQRRKRDSLRLGVLTAGAHSQEYPTSRRLSQASCFSDDSSYFTWRDEYHDRDSANEAEDDAALFSPLEPTFPGFSITELASVDPLSGYTESEEIVLFTKEKQESPDQQDDTLPATTSIVPRPRSSSPESTIVSPIIVGSPLFEFTPPAFSEFSERPNRRALVDHFCKVLSHLIVFREETGNPFQQLILPLTRKSPPVMNAIFALACAHLEYRGVDNLEKSLYFHHRAIQGVAQLIQQNDKVDRNEVLAAIMLLVYYECLVQKGHSNIVAGHLKGFLTIAHTTTPDPSDPAGIFLERAFRFYDVIAALSNGTAPLSDPPTANCLLPLSPLGAPVTSPLCNVDTLLGMSTTLWPIIHRLSTLVSLKSELSLQPPSSTKFAVLQSEFSSTAQAIERALNEWTPILPADFIPDSSPNAHVQSIYHNALSYRHASLVYLYRTVLGSEREDELVQKHVRLTLEHCRSTVDHKGPMSALLWPLFVASCEALKEEGDRVLAERVFKEVDRRQGMRNIGEAWEVVRGVWARDGFKEEEEEVKSGCEVKPKEIWREVAKEVGVNLVFG</sequence>
<keyword evidence="2" id="KW-0862">Zinc</keyword>